<reference evidence="2" key="3">
    <citation type="submission" date="2015-04" db="UniProtKB">
        <authorList>
            <consortium name="EnsemblPlants"/>
        </authorList>
    </citation>
    <scope>IDENTIFICATION</scope>
    <source>
        <strain evidence="2">cv. Jemalong A17</strain>
    </source>
</reference>
<keyword evidence="3" id="KW-1185">Reference proteome</keyword>
<accession>A0A072UUI4</accession>
<evidence type="ECO:0000313" key="3">
    <source>
        <dbReference type="Proteomes" id="UP000002051"/>
    </source>
</evidence>
<gene>
    <name evidence="1" type="ordered locus">MTR_3g415600</name>
</gene>
<evidence type="ECO:0000313" key="2">
    <source>
        <dbReference type="EnsemblPlants" id="KEH33026"/>
    </source>
</evidence>
<organism evidence="1 3">
    <name type="scientific">Medicago truncatula</name>
    <name type="common">Barrel medic</name>
    <name type="synonym">Medicago tribuloides</name>
    <dbReference type="NCBI Taxonomy" id="3880"/>
    <lineage>
        <taxon>Eukaryota</taxon>
        <taxon>Viridiplantae</taxon>
        <taxon>Streptophyta</taxon>
        <taxon>Embryophyta</taxon>
        <taxon>Tracheophyta</taxon>
        <taxon>Spermatophyta</taxon>
        <taxon>Magnoliopsida</taxon>
        <taxon>eudicotyledons</taxon>
        <taxon>Gunneridae</taxon>
        <taxon>Pentapetalae</taxon>
        <taxon>rosids</taxon>
        <taxon>fabids</taxon>
        <taxon>Fabales</taxon>
        <taxon>Fabaceae</taxon>
        <taxon>Papilionoideae</taxon>
        <taxon>50 kb inversion clade</taxon>
        <taxon>NPAAA clade</taxon>
        <taxon>Hologalegina</taxon>
        <taxon>IRL clade</taxon>
        <taxon>Trifolieae</taxon>
        <taxon>Medicago</taxon>
    </lineage>
</organism>
<name>A0A072UUI4_MEDTR</name>
<proteinExistence type="predicted"/>
<reference evidence="1 3" key="2">
    <citation type="journal article" date="2014" name="BMC Genomics">
        <title>An improved genome release (version Mt4.0) for the model legume Medicago truncatula.</title>
        <authorList>
            <person name="Tang H."/>
            <person name="Krishnakumar V."/>
            <person name="Bidwell S."/>
            <person name="Rosen B."/>
            <person name="Chan A."/>
            <person name="Zhou S."/>
            <person name="Gentzbittel L."/>
            <person name="Childs K.L."/>
            <person name="Yandell M."/>
            <person name="Gundlach H."/>
            <person name="Mayer K.F."/>
            <person name="Schwartz D.C."/>
            <person name="Town C.D."/>
        </authorList>
    </citation>
    <scope>GENOME REANNOTATION</scope>
    <source>
        <strain evidence="1">A17</strain>
        <strain evidence="2 3">cv. Jemalong A17</strain>
    </source>
</reference>
<dbReference type="EMBL" id="CM001219">
    <property type="protein sequence ID" value="KEH33026.1"/>
    <property type="molecule type" value="Genomic_DNA"/>
</dbReference>
<dbReference type="EnsemblPlants" id="KEH33026">
    <property type="protein sequence ID" value="KEH33026"/>
    <property type="gene ID" value="MTR_3g415600"/>
</dbReference>
<reference evidence="1 3" key="1">
    <citation type="journal article" date="2011" name="Nature">
        <title>The Medicago genome provides insight into the evolution of rhizobial symbioses.</title>
        <authorList>
            <person name="Young N.D."/>
            <person name="Debelle F."/>
            <person name="Oldroyd G.E."/>
            <person name="Geurts R."/>
            <person name="Cannon S.B."/>
            <person name="Udvardi M.K."/>
            <person name="Benedito V.A."/>
            <person name="Mayer K.F."/>
            <person name="Gouzy J."/>
            <person name="Schoof H."/>
            <person name="Van de Peer Y."/>
            <person name="Proost S."/>
            <person name="Cook D.R."/>
            <person name="Meyers B.C."/>
            <person name="Spannagl M."/>
            <person name="Cheung F."/>
            <person name="De Mita S."/>
            <person name="Krishnakumar V."/>
            <person name="Gundlach H."/>
            <person name="Zhou S."/>
            <person name="Mudge J."/>
            <person name="Bharti A.K."/>
            <person name="Murray J.D."/>
            <person name="Naoumkina M.A."/>
            <person name="Rosen B."/>
            <person name="Silverstein K.A."/>
            <person name="Tang H."/>
            <person name="Rombauts S."/>
            <person name="Zhao P.X."/>
            <person name="Zhou P."/>
            <person name="Barbe V."/>
            <person name="Bardou P."/>
            <person name="Bechner M."/>
            <person name="Bellec A."/>
            <person name="Berger A."/>
            <person name="Berges H."/>
            <person name="Bidwell S."/>
            <person name="Bisseling T."/>
            <person name="Choisne N."/>
            <person name="Couloux A."/>
            <person name="Denny R."/>
            <person name="Deshpande S."/>
            <person name="Dai X."/>
            <person name="Doyle J.J."/>
            <person name="Dudez A.M."/>
            <person name="Farmer A.D."/>
            <person name="Fouteau S."/>
            <person name="Franken C."/>
            <person name="Gibelin C."/>
            <person name="Gish J."/>
            <person name="Goldstein S."/>
            <person name="Gonzalez A.J."/>
            <person name="Green P.J."/>
            <person name="Hallab A."/>
            <person name="Hartog M."/>
            <person name="Hua A."/>
            <person name="Humphray S.J."/>
            <person name="Jeong D.H."/>
            <person name="Jing Y."/>
            <person name="Jocker A."/>
            <person name="Kenton S.M."/>
            <person name="Kim D.J."/>
            <person name="Klee K."/>
            <person name="Lai H."/>
            <person name="Lang C."/>
            <person name="Lin S."/>
            <person name="Macmil S.L."/>
            <person name="Magdelenat G."/>
            <person name="Matthews L."/>
            <person name="McCorrison J."/>
            <person name="Monaghan E.L."/>
            <person name="Mun J.H."/>
            <person name="Najar F.Z."/>
            <person name="Nicholson C."/>
            <person name="Noirot C."/>
            <person name="O'Bleness M."/>
            <person name="Paule C.R."/>
            <person name="Poulain J."/>
            <person name="Prion F."/>
            <person name="Qin B."/>
            <person name="Qu C."/>
            <person name="Retzel E.F."/>
            <person name="Riddle C."/>
            <person name="Sallet E."/>
            <person name="Samain S."/>
            <person name="Samson N."/>
            <person name="Sanders I."/>
            <person name="Saurat O."/>
            <person name="Scarpelli C."/>
            <person name="Schiex T."/>
            <person name="Segurens B."/>
            <person name="Severin A.J."/>
            <person name="Sherrier D.J."/>
            <person name="Shi R."/>
            <person name="Sims S."/>
            <person name="Singer S.R."/>
            <person name="Sinharoy S."/>
            <person name="Sterck L."/>
            <person name="Viollet A."/>
            <person name="Wang B.B."/>
            <person name="Wang K."/>
            <person name="Wang M."/>
            <person name="Wang X."/>
            <person name="Warfsmann J."/>
            <person name="Weissenbach J."/>
            <person name="White D.D."/>
            <person name="White J.D."/>
            <person name="Wiley G.B."/>
            <person name="Wincker P."/>
            <person name="Xing Y."/>
            <person name="Yang L."/>
            <person name="Yao Z."/>
            <person name="Ying F."/>
            <person name="Zhai J."/>
            <person name="Zhou L."/>
            <person name="Zuber A."/>
            <person name="Denarie J."/>
            <person name="Dixon R.A."/>
            <person name="May G.D."/>
            <person name="Schwartz D.C."/>
            <person name="Rogers J."/>
            <person name="Quetier F."/>
            <person name="Town C.D."/>
            <person name="Roe B.A."/>
        </authorList>
    </citation>
    <scope>NUCLEOTIDE SEQUENCE [LARGE SCALE GENOMIC DNA]</scope>
    <source>
        <strain evidence="1">A17</strain>
        <strain evidence="2 3">cv. Jemalong A17</strain>
    </source>
</reference>
<sequence>MSAEAYFYFARIKSRTYIRDSGTDFAKLTRDSIKNTNLALGQNSSFCLQSTRFLRNCYAKSTAILLQMCFEIAMIIHGYVATENTF</sequence>
<dbReference type="HOGENOM" id="CLU_2501310_0_0_1"/>
<protein>
    <submittedName>
        <fullName evidence="1 2">Uncharacterized protein</fullName>
    </submittedName>
</protein>
<dbReference type="Proteomes" id="UP000002051">
    <property type="component" value="Chromosome 3"/>
</dbReference>
<dbReference type="AlphaFoldDB" id="A0A072UUI4"/>
<evidence type="ECO:0000313" key="1">
    <source>
        <dbReference type="EMBL" id="KEH33026.1"/>
    </source>
</evidence>